<dbReference type="Gene3D" id="3.40.190.10">
    <property type="entry name" value="Periplasmic binding protein-like II"/>
    <property type="match status" value="2"/>
</dbReference>
<protein>
    <submittedName>
        <fullName evidence="2">ABC transporter substrate-binding protein</fullName>
    </submittedName>
</protein>
<evidence type="ECO:0000313" key="2">
    <source>
        <dbReference type="EMBL" id="QEL54562.1"/>
    </source>
</evidence>
<gene>
    <name evidence="2" type="ORF">FYK34_02740</name>
</gene>
<sequence>MRIIYLAALFVLCGHWAQADTVSMSFGEKIPPFVFPETNSGIELEVIGEALAFRGHHLQPHYYAFARVPLAFKAHQVDASMTDLGEDLTPYGGYYGDPAVIYDNVLITLKERHLVIHRPEDLHGLSVIAFQGAAKRYPEWLTAARDEGMYFEQNNQALQVLTLDAGHYDVVLCDRNIYRYFALQAQKELHRPLKPVEFHSFIKLNPLNYRPVFRSEKIRDDFNAGLRHLKDTGRYQAIYDHYLKE</sequence>
<accession>A0A5C1DCY0</accession>
<evidence type="ECO:0000256" key="1">
    <source>
        <dbReference type="SAM" id="SignalP"/>
    </source>
</evidence>
<keyword evidence="1" id="KW-0732">Signal</keyword>
<dbReference type="EMBL" id="CP043473">
    <property type="protein sequence ID" value="QEL54562.1"/>
    <property type="molecule type" value="Genomic_DNA"/>
</dbReference>
<evidence type="ECO:0000313" key="3">
    <source>
        <dbReference type="Proteomes" id="UP000322079"/>
    </source>
</evidence>
<reference evidence="2 3" key="1">
    <citation type="submission" date="2019-08" db="EMBL/GenBank/DDBJ databases">
        <title>Chromobacterium paludis, a novel bacterium isolated from a Maryland marsh pond.</title>
        <authorList>
            <person name="Blackburn M.B."/>
            <person name="Gundersen-Rindal D.E."/>
        </authorList>
    </citation>
    <scope>NUCLEOTIDE SEQUENCE [LARGE SCALE GENOMIC DNA]</scope>
    <source>
        <strain evidence="3">IIBBL 257-1</strain>
    </source>
</reference>
<name>A0A5C1DCY0_9NEIS</name>
<dbReference type="AlphaFoldDB" id="A0A5C1DCY0"/>
<dbReference type="KEGG" id="chrm:FYK34_02740"/>
<feature type="signal peptide" evidence="1">
    <location>
        <begin position="1"/>
        <end position="19"/>
    </location>
</feature>
<dbReference type="Proteomes" id="UP000322079">
    <property type="component" value="Chromosome"/>
</dbReference>
<keyword evidence="3" id="KW-1185">Reference proteome</keyword>
<dbReference type="SUPFAM" id="SSF53850">
    <property type="entry name" value="Periplasmic binding protein-like II"/>
    <property type="match status" value="1"/>
</dbReference>
<organism evidence="2 3">
    <name type="scientific">Chromobacterium paludis</name>
    <dbReference type="NCBI Taxonomy" id="2605945"/>
    <lineage>
        <taxon>Bacteria</taxon>
        <taxon>Pseudomonadati</taxon>
        <taxon>Pseudomonadota</taxon>
        <taxon>Betaproteobacteria</taxon>
        <taxon>Neisseriales</taxon>
        <taxon>Chromobacteriaceae</taxon>
        <taxon>Chromobacterium</taxon>
    </lineage>
</organism>
<feature type="chain" id="PRO_5022698305" evidence="1">
    <location>
        <begin position="20"/>
        <end position="245"/>
    </location>
</feature>
<proteinExistence type="predicted"/>